<dbReference type="Proteomes" id="UP000708208">
    <property type="component" value="Unassembled WGS sequence"/>
</dbReference>
<evidence type="ECO:0000313" key="2">
    <source>
        <dbReference type="EMBL" id="CAG7832049.1"/>
    </source>
</evidence>
<dbReference type="AlphaFoldDB" id="A0A8J2PSH3"/>
<feature type="signal peptide" evidence="1">
    <location>
        <begin position="1"/>
        <end position="21"/>
    </location>
</feature>
<comment type="caution">
    <text evidence="2">The sequence shown here is derived from an EMBL/GenBank/DDBJ whole genome shotgun (WGS) entry which is preliminary data.</text>
</comment>
<accession>A0A8J2PSH3</accession>
<sequence length="113" mass="11669">MASKIVIAVTVLVAMAALNMGLPVEKTTEEDMDAKINLFKEAIVEQDVTLGMDSLGRIFLGNTGTTGTAGTNNLFGIGGKANLSSILANAPNNTASLTFIPLSTILFPNGLQG</sequence>
<dbReference type="EMBL" id="CAJVCH010563308">
    <property type="protein sequence ID" value="CAG7832049.1"/>
    <property type="molecule type" value="Genomic_DNA"/>
</dbReference>
<organism evidence="2 3">
    <name type="scientific">Allacma fusca</name>
    <dbReference type="NCBI Taxonomy" id="39272"/>
    <lineage>
        <taxon>Eukaryota</taxon>
        <taxon>Metazoa</taxon>
        <taxon>Ecdysozoa</taxon>
        <taxon>Arthropoda</taxon>
        <taxon>Hexapoda</taxon>
        <taxon>Collembola</taxon>
        <taxon>Symphypleona</taxon>
        <taxon>Sminthuridae</taxon>
        <taxon>Allacma</taxon>
    </lineage>
</organism>
<gene>
    <name evidence="2" type="ORF">AFUS01_LOCUS41759</name>
</gene>
<evidence type="ECO:0000313" key="3">
    <source>
        <dbReference type="Proteomes" id="UP000708208"/>
    </source>
</evidence>
<proteinExistence type="predicted"/>
<protein>
    <submittedName>
        <fullName evidence="2">Uncharacterized protein</fullName>
    </submittedName>
</protein>
<keyword evidence="1" id="KW-0732">Signal</keyword>
<evidence type="ECO:0000256" key="1">
    <source>
        <dbReference type="SAM" id="SignalP"/>
    </source>
</evidence>
<keyword evidence="3" id="KW-1185">Reference proteome</keyword>
<name>A0A8J2PSH3_9HEXA</name>
<reference evidence="2" key="1">
    <citation type="submission" date="2021-06" db="EMBL/GenBank/DDBJ databases">
        <authorList>
            <person name="Hodson N. C."/>
            <person name="Mongue J. A."/>
            <person name="Jaron S. K."/>
        </authorList>
    </citation>
    <scope>NUCLEOTIDE SEQUENCE</scope>
</reference>
<feature type="chain" id="PRO_5035324413" evidence="1">
    <location>
        <begin position="22"/>
        <end position="113"/>
    </location>
</feature>